<evidence type="ECO:0000313" key="2">
    <source>
        <dbReference type="EMBL" id="TQL77247.1"/>
    </source>
</evidence>
<keyword evidence="2" id="KW-0238">DNA-binding</keyword>
<protein>
    <submittedName>
        <fullName evidence="2">DNA-binding MarR family transcriptional regulator</fullName>
    </submittedName>
</protein>
<evidence type="ECO:0000313" key="3">
    <source>
        <dbReference type="Proteomes" id="UP000317043"/>
    </source>
</evidence>
<dbReference type="InterPro" id="IPR000835">
    <property type="entry name" value="HTH_MarR-typ"/>
</dbReference>
<dbReference type="InterPro" id="IPR036388">
    <property type="entry name" value="WH-like_DNA-bd_sf"/>
</dbReference>
<feature type="domain" description="HTH marR-type" evidence="1">
    <location>
        <begin position="11"/>
        <end position="141"/>
    </location>
</feature>
<dbReference type="Pfam" id="PF12802">
    <property type="entry name" value="MarR_2"/>
    <property type="match status" value="1"/>
</dbReference>
<dbReference type="FunCoup" id="A0A543AXF2">
    <property type="interactions" value="1"/>
</dbReference>
<dbReference type="Proteomes" id="UP000317043">
    <property type="component" value="Unassembled WGS sequence"/>
</dbReference>
<organism evidence="2 3">
    <name type="scientific">Stackebrandtia endophytica</name>
    <dbReference type="NCBI Taxonomy" id="1496996"/>
    <lineage>
        <taxon>Bacteria</taxon>
        <taxon>Bacillati</taxon>
        <taxon>Actinomycetota</taxon>
        <taxon>Actinomycetes</taxon>
        <taxon>Glycomycetales</taxon>
        <taxon>Glycomycetaceae</taxon>
        <taxon>Stackebrandtia</taxon>
    </lineage>
</organism>
<sequence>MASDETLRVVEEELFSLIRRSRMTTRELARIVHPRLDPSSYPLVAVLATGPPRRVSDLANQLGLDKSTTSRQIDAAARLGLVERIPDPSDARARLVSLTESGKATVTTQLKERRRRLLSRLGSWDEPDLLELARLLRKLRESGTFRVESD</sequence>
<name>A0A543AXF2_9ACTN</name>
<comment type="caution">
    <text evidence="2">The sequence shown here is derived from an EMBL/GenBank/DDBJ whole genome shotgun (WGS) entry which is preliminary data.</text>
</comment>
<dbReference type="SMART" id="SM00347">
    <property type="entry name" value="HTH_MARR"/>
    <property type="match status" value="1"/>
</dbReference>
<dbReference type="InParanoid" id="A0A543AXF2"/>
<reference evidence="2 3" key="1">
    <citation type="submission" date="2019-06" db="EMBL/GenBank/DDBJ databases">
        <title>Sequencing the genomes of 1000 actinobacteria strains.</title>
        <authorList>
            <person name="Klenk H.-P."/>
        </authorList>
    </citation>
    <scope>NUCLEOTIDE SEQUENCE [LARGE SCALE GENOMIC DNA]</scope>
    <source>
        <strain evidence="2 3">DSM 45928</strain>
    </source>
</reference>
<dbReference type="SUPFAM" id="SSF46785">
    <property type="entry name" value="Winged helix' DNA-binding domain"/>
    <property type="match status" value="1"/>
</dbReference>
<proteinExistence type="predicted"/>
<evidence type="ECO:0000259" key="1">
    <source>
        <dbReference type="PROSITE" id="PS50995"/>
    </source>
</evidence>
<dbReference type="PANTHER" id="PTHR33164">
    <property type="entry name" value="TRANSCRIPTIONAL REGULATOR, MARR FAMILY"/>
    <property type="match status" value="1"/>
</dbReference>
<dbReference type="GO" id="GO:0003677">
    <property type="term" value="F:DNA binding"/>
    <property type="evidence" value="ECO:0007669"/>
    <property type="project" value="UniProtKB-KW"/>
</dbReference>
<dbReference type="PRINTS" id="PR00598">
    <property type="entry name" value="HTHMARR"/>
</dbReference>
<accession>A0A543AXF2</accession>
<dbReference type="GO" id="GO:0006950">
    <property type="term" value="P:response to stress"/>
    <property type="evidence" value="ECO:0007669"/>
    <property type="project" value="TreeGrafter"/>
</dbReference>
<dbReference type="PROSITE" id="PS50995">
    <property type="entry name" value="HTH_MARR_2"/>
    <property type="match status" value="1"/>
</dbReference>
<dbReference type="GO" id="GO:0003700">
    <property type="term" value="F:DNA-binding transcription factor activity"/>
    <property type="evidence" value="ECO:0007669"/>
    <property type="project" value="InterPro"/>
</dbReference>
<dbReference type="AlphaFoldDB" id="A0A543AXF2"/>
<dbReference type="InterPro" id="IPR036390">
    <property type="entry name" value="WH_DNA-bd_sf"/>
</dbReference>
<dbReference type="PANTHER" id="PTHR33164:SF57">
    <property type="entry name" value="MARR-FAMILY TRANSCRIPTIONAL REGULATOR"/>
    <property type="match status" value="1"/>
</dbReference>
<gene>
    <name evidence="2" type="ORF">FB566_2801</name>
</gene>
<dbReference type="RefSeq" id="WP_170183288.1">
    <property type="nucleotide sequence ID" value="NZ_JBHTGS010000001.1"/>
</dbReference>
<keyword evidence="3" id="KW-1185">Reference proteome</keyword>
<dbReference type="InterPro" id="IPR039422">
    <property type="entry name" value="MarR/SlyA-like"/>
</dbReference>
<dbReference type="EMBL" id="VFOW01000001">
    <property type="protein sequence ID" value="TQL77247.1"/>
    <property type="molecule type" value="Genomic_DNA"/>
</dbReference>
<dbReference type="Gene3D" id="1.10.10.10">
    <property type="entry name" value="Winged helix-like DNA-binding domain superfamily/Winged helix DNA-binding domain"/>
    <property type="match status" value="1"/>
</dbReference>